<name>A0A7S2GQV3_9STRA</name>
<evidence type="ECO:0000259" key="6">
    <source>
        <dbReference type="PROSITE" id="PS50865"/>
    </source>
</evidence>
<dbReference type="Gene3D" id="6.10.140.2220">
    <property type="match status" value="1"/>
</dbReference>
<dbReference type="InterPro" id="IPR016181">
    <property type="entry name" value="Acyl_CoA_acyltransferase"/>
</dbReference>
<dbReference type="SUPFAM" id="SSF55729">
    <property type="entry name" value="Acyl-CoA N-acyltransferases (Nat)"/>
    <property type="match status" value="1"/>
</dbReference>
<gene>
    <name evidence="7" type="ORF">HTAM1171_LOCUS636</name>
</gene>
<organism evidence="7">
    <name type="scientific">Helicotheca tamesis</name>
    <dbReference type="NCBI Taxonomy" id="374047"/>
    <lineage>
        <taxon>Eukaryota</taxon>
        <taxon>Sar</taxon>
        <taxon>Stramenopiles</taxon>
        <taxon>Ochrophyta</taxon>
        <taxon>Bacillariophyta</taxon>
        <taxon>Mediophyceae</taxon>
        <taxon>Lithodesmiophycidae</taxon>
        <taxon>Lithodesmiales</taxon>
        <taxon>Lithodesmiaceae</taxon>
        <taxon>Helicotheca</taxon>
    </lineage>
</organism>
<accession>A0A7S2GQV3</accession>
<dbReference type="InterPro" id="IPR002893">
    <property type="entry name" value="Znf_MYND"/>
</dbReference>
<dbReference type="AlphaFoldDB" id="A0A7S2GQV3"/>
<feature type="region of interest" description="Disordered" evidence="5">
    <location>
        <begin position="36"/>
        <end position="55"/>
    </location>
</feature>
<keyword evidence="1" id="KW-0479">Metal-binding</keyword>
<feature type="domain" description="MYND-type" evidence="6">
    <location>
        <begin position="240"/>
        <end position="278"/>
    </location>
</feature>
<protein>
    <recommendedName>
        <fullName evidence="6">MYND-type domain-containing protein</fullName>
    </recommendedName>
</protein>
<dbReference type="Pfam" id="PF01753">
    <property type="entry name" value="zf-MYND"/>
    <property type="match status" value="1"/>
</dbReference>
<dbReference type="SUPFAM" id="SSF144232">
    <property type="entry name" value="HIT/MYND zinc finger-like"/>
    <property type="match status" value="1"/>
</dbReference>
<keyword evidence="3" id="KW-0862">Zinc</keyword>
<dbReference type="GO" id="GO:0008270">
    <property type="term" value="F:zinc ion binding"/>
    <property type="evidence" value="ECO:0007669"/>
    <property type="project" value="UniProtKB-KW"/>
</dbReference>
<keyword evidence="2 4" id="KW-0863">Zinc-finger</keyword>
<evidence type="ECO:0000256" key="4">
    <source>
        <dbReference type="PROSITE-ProRule" id="PRU00134"/>
    </source>
</evidence>
<sequence length="314" mass="35590">MKTIVESVSPGSAAFIPHQRQVLMKEDGYEVVAITGEAPDAENGGDGNEEDEEDGRANIGDLGTRFNLLHDNVEVARCYMSYRDASYDPSTGPTVEMIAVHQHHRGKGLAKVLWYWVLRFIETNFALECLNNDAPRGQIMIKATQIGTEEVEKRKRKRDGEVVPVGFKEFVFDFCGFSVRVQKGLMAHMFNSRRPMDEEAVLYIPCLSKKELAAKLATDAKKAPKPGNAVLRAKCGARMCLWCRNVAQDLLRCNRCEVSFYCNRECQKKDWKRHKKWCSKTREEVKNRLIEEGGMMKLPDGSYSLNMSFGNMGF</sequence>
<evidence type="ECO:0000256" key="1">
    <source>
        <dbReference type="ARBA" id="ARBA00022723"/>
    </source>
</evidence>
<dbReference type="EMBL" id="HBGV01001047">
    <property type="protein sequence ID" value="CAD9468009.1"/>
    <property type="molecule type" value="Transcribed_RNA"/>
</dbReference>
<reference evidence="7" key="1">
    <citation type="submission" date="2021-01" db="EMBL/GenBank/DDBJ databases">
        <authorList>
            <person name="Corre E."/>
            <person name="Pelletier E."/>
            <person name="Niang G."/>
            <person name="Scheremetjew M."/>
            <person name="Finn R."/>
            <person name="Kale V."/>
            <person name="Holt S."/>
            <person name="Cochrane G."/>
            <person name="Meng A."/>
            <person name="Brown T."/>
            <person name="Cohen L."/>
        </authorList>
    </citation>
    <scope>NUCLEOTIDE SEQUENCE</scope>
    <source>
        <strain evidence="7">CCMP826</strain>
    </source>
</reference>
<evidence type="ECO:0000313" key="7">
    <source>
        <dbReference type="EMBL" id="CAD9468009.1"/>
    </source>
</evidence>
<evidence type="ECO:0000256" key="5">
    <source>
        <dbReference type="SAM" id="MobiDB-lite"/>
    </source>
</evidence>
<evidence type="ECO:0000256" key="2">
    <source>
        <dbReference type="ARBA" id="ARBA00022771"/>
    </source>
</evidence>
<evidence type="ECO:0000256" key="3">
    <source>
        <dbReference type="ARBA" id="ARBA00022833"/>
    </source>
</evidence>
<proteinExistence type="predicted"/>
<dbReference type="PROSITE" id="PS50865">
    <property type="entry name" value="ZF_MYND_2"/>
    <property type="match status" value="1"/>
</dbReference>